<evidence type="ECO:0000313" key="3">
    <source>
        <dbReference type="Proteomes" id="UP001175001"/>
    </source>
</evidence>
<keyword evidence="1" id="KW-0732">Signal</keyword>
<dbReference type="AlphaFoldDB" id="A0AA40CMA5"/>
<accession>A0AA40CMA5</accession>
<sequence length="200" mass="21629">MRFSLFLCLEAALAVASPSFFSKSPIEAQGSLATEDCQIRCPTSTDPGQVVLPALTQFKNASGHWENTIECWQVDTISTSLPGIDNAFRIDWEGGFDAAYQYIFYGQSFMPAHPAPEPSLILMSAGIGDLRVPSGRCLRVGAGDIFFSVGTDGRQTAWWSEGTVVSDFYFKGGKIPDHVVVSEVEAGKSTFVTQVSDGEL</sequence>
<protein>
    <submittedName>
        <fullName evidence="2">Uncharacterized protein</fullName>
    </submittedName>
</protein>
<comment type="caution">
    <text evidence="2">The sequence shown here is derived from an EMBL/GenBank/DDBJ whole genome shotgun (WGS) entry which is preliminary data.</text>
</comment>
<gene>
    <name evidence="2" type="ORF">DIS24_g8868</name>
</gene>
<name>A0AA40CMA5_9PEZI</name>
<organism evidence="2 3">
    <name type="scientific">Lasiodiplodia hormozganensis</name>
    <dbReference type="NCBI Taxonomy" id="869390"/>
    <lineage>
        <taxon>Eukaryota</taxon>
        <taxon>Fungi</taxon>
        <taxon>Dikarya</taxon>
        <taxon>Ascomycota</taxon>
        <taxon>Pezizomycotina</taxon>
        <taxon>Dothideomycetes</taxon>
        <taxon>Dothideomycetes incertae sedis</taxon>
        <taxon>Botryosphaeriales</taxon>
        <taxon>Botryosphaeriaceae</taxon>
        <taxon>Lasiodiplodia</taxon>
    </lineage>
</organism>
<dbReference type="EMBL" id="JAUJDW010000070">
    <property type="protein sequence ID" value="KAK0642653.1"/>
    <property type="molecule type" value="Genomic_DNA"/>
</dbReference>
<keyword evidence="3" id="KW-1185">Reference proteome</keyword>
<reference evidence="2" key="1">
    <citation type="submission" date="2023-06" db="EMBL/GenBank/DDBJ databases">
        <title>Multi-omics analyses reveal the molecular pathogenesis toolkit of Lasiodiplodia hormozganensis, a cross-kingdom pathogen.</title>
        <authorList>
            <person name="Felix C."/>
            <person name="Meneses R."/>
            <person name="Goncalves M.F.M."/>
            <person name="Tilleman L."/>
            <person name="Duarte A.S."/>
            <person name="Jorrin-Novo J.V."/>
            <person name="Van De Peer Y."/>
            <person name="Deforce D."/>
            <person name="Van Nieuwerburgh F."/>
            <person name="Esteves A.C."/>
            <person name="Alves A."/>
        </authorList>
    </citation>
    <scope>NUCLEOTIDE SEQUENCE</scope>
    <source>
        <strain evidence="2">CBS 339.90</strain>
    </source>
</reference>
<proteinExistence type="predicted"/>
<dbReference type="Proteomes" id="UP001175001">
    <property type="component" value="Unassembled WGS sequence"/>
</dbReference>
<feature type="signal peptide" evidence="1">
    <location>
        <begin position="1"/>
        <end position="16"/>
    </location>
</feature>
<feature type="chain" id="PRO_5041324692" evidence="1">
    <location>
        <begin position="17"/>
        <end position="200"/>
    </location>
</feature>
<evidence type="ECO:0000313" key="2">
    <source>
        <dbReference type="EMBL" id="KAK0642653.1"/>
    </source>
</evidence>
<evidence type="ECO:0000256" key="1">
    <source>
        <dbReference type="SAM" id="SignalP"/>
    </source>
</evidence>